<proteinExistence type="predicted"/>
<evidence type="ECO:0000313" key="4">
    <source>
        <dbReference type="Proteomes" id="UP000230069"/>
    </source>
</evidence>
<dbReference type="InterPro" id="IPR055298">
    <property type="entry name" value="AtLOH3-like"/>
</dbReference>
<protein>
    <recommendedName>
        <fullName evidence="2">HAT C-terminal dimerisation domain-containing protein</fullName>
    </recommendedName>
</protein>
<gene>
    <name evidence="3" type="ORF">AQUCO_00800249v1</name>
</gene>
<dbReference type="PANTHER" id="PTHR11697:SF230">
    <property type="entry name" value="ZINC FINGER, MYM DOMAIN CONTAINING 1"/>
    <property type="match status" value="1"/>
</dbReference>
<evidence type="ECO:0000259" key="2">
    <source>
        <dbReference type="Pfam" id="PF05699"/>
    </source>
</evidence>
<dbReference type="AlphaFoldDB" id="A0A2G5EI12"/>
<reference evidence="3 4" key="1">
    <citation type="submission" date="2017-09" db="EMBL/GenBank/DDBJ databases">
        <title>WGS assembly of Aquilegia coerulea Goldsmith.</title>
        <authorList>
            <person name="Hodges S."/>
            <person name="Kramer E."/>
            <person name="Nordborg M."/>
            <person name="Tomkins J."/>
            <person name="Borevitz J."/>
            <person name="Derieg N."/>
            <person name="Yan J."/>
            <person name="Mihaltcheva S."/>
            <person name="Hayes R.D."/>
            <person name="Rokhsar D."/>
        </authorList>
    </citation>
    <scope>NUCLEOTIDE SEQUENCE [LARGE SCALE GENOMIC DNA]</scope>
    <source>
        <strain evidence="4">cv. Goldsmith</strain>
    </source>
</reference>
<evidence type="ECO:0000313" key="3">
    <source>
        <dbReference type="EMBL" id="PIA55363.1"/>
    </source>
</evidence>
<dbReference type="EMBL" id="KZ305025">
    <property type="protein sequence ID" value="PIA55363.1"/>
    <property type="molecule type" value="Genomic_DNA"/>
</dbReference>
<dbReference type="Proteomes" id="UP000230069">
    <property type="component" value="Unassembled WGS sequence"/>
</dbReference>
<sequence length="468" mass="53805">MDKFVIRLPRTSVPPNLEPIVSNVSKEPVSVEPIVPNEPVVTNTKRCHPIVEEGSRSRIRRTSDGEESFDISSLESDPGLRKPISDYPPDEQDNIRRAYLMKGPCQPNHDFPLTAFGDQNRGFSKTWYTYYGSWIEYSISKDDSILRIISMYNAVLNLLRIIEVDGITLDSRKKAESLAYTMNTFDFVFKLHMMRKVLGITNTLSKALQKKDQDIVNAMDNVNLCKATFKSLRESGWDDLLLEVNSFCEKNEIFIPNLDDTYAPPGRSRRRIDITGKHYYCHELFYEVIAHQAREFDDYFPEFATELISCVGCLSPVKSFSAFDKKKLVQLAKFYEVDFSSLDFLVLDDQLDMYYLDMTKNIEFSGLNEIGKLSIKMVETGKSLVYPQVYRLITLALILPVATATVERAFSAMKLVKSKARNQMGDGWMSDSLLTFIEKDIFWGIDIKTVAKRFQNMRPTRQQLPLDY</sequence>
<accession>A0A2G5EI12</accession>
<organism evidence="3 4">
    <name type="scientific">Aquilegia coerulea</name>
    <name type="common">Rocky mountain columbine</name>
    <dbReference type="NCBI Taxonomy" id="218851"/>
    <lineage>
        <taxon>Eukaryota</taxon>
        <taxon>Viridiplantae</taxon>
        <taxon>Streptophyta</taxon>
        <taxon>Embryophyta</taxon>
        <taxon>Tracheophyta</taxon>
        <taxon>Spermatophyta</taxon>
        <taxon>Magnoliopsida</taxon>
        <taxon>Ranunculales</taxon>
        <taxon>Ranunculaceae</taxon>
        <taxon>Thalictroideae</taxon>
        <taxon>Aquilegia</taxon>
    </lineage>
</organism>
<dbReference type="PANTHER" id="PTHR11697">
    <property type="entry name" value="GENERAL TRANSCRIPTION FACTOR 2-RELATED ZINC FINGER PROTEIN"/>
    <property type="match status" value="1"/>
</dbReference>
<keyword evidence="4" id="KW-1185">Reference proteome</keyword>
<dbReference type="InParanoid" id="A0A2G5EI12"/>
<dbReference type="GO" id="GO:0046983">
    <property type="term" value="F:protein dimerization activity"/>
    <property type="evidence" value="ECO:0007669"/>
    <property type="project" value="InterPro"/>
</dbReference>
<dbReference type="OrthoDB" id="6778351at2759"/>
<feature type="domain" description="HAT C-terminal dimerisation" evidence="2">
    <location>
        <begin position="383"/>
        <end position="440"/>
    </location>
</feature>
<dbReference type="Pfam" id="PF05699">
    <property type="entry name" value="Dimer_Tnp_hAT"/>
    <property type="match status" value="1"/>
</dbReference>
<feature type="region of interest" description="Disordered" evidence="1">
    <location>
        <begin position="51"/>
        <end position="88"/>
    </location>
</feature>
<feature type="compositionally biased region" description="Basic and acidic residues" evidence="1">
    <location>
        <begin position="51"/>
        <end position="64"/>
    </location>
</feature>
<dbReference type="InterPro" id="IPR008906">
    <property type="entry name" value="HATC_C_dom"/>
</dbReference>
<name>A0A2G5EI12_AQUCA</name>
<evidence type="ECO:0000256" key="1">
    <source>
        <dbReference type="SAM" id="MobiDB-lite"/>
    </source>
</evidence>